<keyword evidence="2" id="KW-0732">Signal</keyword>
<evidence type="ECO:0000256" key="1">
    <source>
        <dbReference type="SAM" id="MobiDB-lite"/>
    </source>
</evidence>
<name>A0ABV8ZTR0_9NEIS</name>
<comment type="caution">
    <text evidence="3">The sequence shown here is derived from an EMBL/GenBank/DDBJ whole genome shotgun (WGS) entry which is preliminary data.</text>
</comment>
<gene>
    <name evidence="3" type="ORF">ACFO0R_12985</name>
</gene>
<organism evidence="3 4">
    <name type="scientific">Chromobacterium aquaticum</name>
    <dbReference type="NCBI Taxonomy" id="467180"/>
    <lineage>
        <taxon>Bacteria</taxon>
        <taxon>Pseudomonadati</taxon>
        <taxon>Pseudomonadota</taxon>
        <taxon>Betaproteobacteria</taxon>
        <taxon>Neisseriales</taxon>
        <taxon>Chromobacteriaceae</taxon>
        <taxon>Chromobacterium</taxon>
    </lineage>
</organism>
<sequence length="328" mass="34888">MRIHIMVAALAALGLPAASWAKAQVYKDWAVACDNTRHCEANGTQGDEGGNPVSLLLKRDGGPNAPLSGELLANSEEGGIGPLSLRVGGFSLQGLKDEQTLSAAQMAKLLPLMLDADAAELSDGKQQWRLSLAGLKAALLRMDEAQGRLGTPGALVKKGTKPEASVPPALPAPLLRSVPTAARPGDDALAAPILKAVRERDCWEQMPDEEHPAVSVHRLSAKQVLVLRECGRGAYQSGSSVWIAQDKPPYQPRLAQLPGGEPEYQMNAEFDQGVLSSFSKGRGFNDCNASSAWAWTGSRFELMHDAEAPQCSGIPGGISLRSWVTRQQ</sequence>
<accession>A0ABV8ZTR0</accession>
<dbReference type="InterPro" id="IPR009560">
    <property type="entry name" value="DUF1176"/>
</dbReference>
<dbReference type="Proteomes" id="UP001595999">
    <property type="component" value="Unassembled WGS sequence"/>
</dbReference>
<feature type="signal peptide" evidence="2">
    <location>
        <begin position="1"/>
        <end position="23"/>
    </location>
</feature>
<dbReference type="Pfam" id="PF06674">
    <property type="entry name" value="DUF1176"/>
    <property type="match status" value="1"/>
</dbReference>
<protein>
    <submittedName>
        <fullName evidence="3">DUF1176 domain-containing protein</fullName>
    </submittedName>
</protein>
<feature type="compositionally biased region" description="Low complexity" evidence="1">
    <location>
        <begin position="162"/>
        <end position="172"/>
    </location>
</feature>
<reference evidence="4" key="1">
    <citation type="journal article" date="2019" name="Int. J. Syst. Evol. Microbiol.">
        <title>The Global Catalogue of Microorganisms (GCM) 10K type strain sequencing project: providing services to taxonomists for standard genome sequencing and annotation.</title>
        <authorList>
            <consortium name="The Broad Institute Genomics Platform"/>
            <consortium name="The Broad Institute Genome Sequencing Center for Infectious Disease"/>
            <person name="Wu L."/>
            <person name="Ma J."/>
        </authorList>
    </citation>
    <scope>NUCLEOTIDE SEQUENCE [LARGE SCALE GENOMIC DNA]</scope>
    <source>
        <strain evidence="4">CGMCC 4.7608</strain>
    </source>
</reference>
<proteinExistence type="predicted"/>
<feature type="chain" id="PRO_5045927493" evidence="2">
    <location>
        <begin position="24"/>
        <end position="328"/>
    </location>
</feature>
<evidence type="ECO:0000313" key="4">
    <source>
        <dbReference type="Proteomes" id="UP001595999"/>
    </source>
</evidence>
<evidence type="ECO:0000256" key="2">
    <source>
        <dbReference type="SAM" id="SignalP"/>
    </source>
</evidence>
<dbReference type="EMBL" id="JBHSEK010000007">
    <property type="protein sequence ID" value="MFC4490532.1"/>
    <property type="molecule type" value="Genomic_DNA"/>
</dbReference>
<dbReference type="RefSeq" id="WP_231465663.1">
    <property type="nucleotide sequence ID" value="NZ_JAJOHW010000255.1"/>
</dbReference>
<feature type="region of interest" description="Disordered" evidence="1">
    <location>
        <begin position="151"/>
        <end position="172"/>
    </location>
</feature>
<evidence type="ECO:0000313" key="3">
    <source>
        <dbReference type="EMBL" id="MFC4490532.1"/>
    </source>
</evidence>
<keyword evidence="4" id="KW-1185">Reference proteome</keyword>